<dbReference type="Proteomes" id="UP000032305">
    <property type="component" value="Unassembled WGS sequence"/>
</dbReference>
<name>A0A0A1W765_9SPHN</name>
<evidence type="ECO:0000313" key="1">
    <source>
        <dbReference type="EMBL" id="GAM00744.1"/>
    </source>
</evidence>
<proteinExistence type="predicted"/>
<dbReference type="RefSeq" id="WP_042486164.1">
    <property type="nucleotide sequence ID" value="NZ_BBPI01000035.1"/>
</dbReference>
<gene>
    <name evidence="1" type="ORF">SP5_035_01460</name>
</gene>
<dbReference type="AlphaFoldDB" id="A0A0A1W765"/>
<dbReference type="EMBL" id="BBPI01000035">
    <property type="protein sequence ID" value="GAM00744.1"/>
    <property type="molecule type" value="Genomic_DNA"/>
</dbReference>
<comment type="caution">
    <text evidence="1">The sequence shown here is derived from an EMBL/GenBank/DDBJ whole genome shotgun (WGS) entry which is preliminary data.</text>
</comment>
<accession>A0A0A1W765</accession>
<evidence type="ECO:0000313" key="2">
    <source>
        <dbReference type="Proteomes" id="UP000032305"/>
    </source>
</evidence>
<protein>
    <submittedName>
        <fullName evidence="1">Uncharacterized protein</fullName>
    </submittedName>
</protein>
<sequence length="254" mass="28618">MGKRESKGQQVKSFKHYVPGPDLIGIETIGKVYFKADDGLFYIYVPEHVTSYMPTIEGYLEGRYNGRAGYVSAPKMDDTIRGYEGVLAAYKRRRENEARVKMIRVEFAANHPERGTYTQGRLEGISFTGRPAIFLRHEVVWRVNDGLYHISDREMARAEKEGAIPNMHWVAAMPGTEHYRQSTQKTFVMDWTEEREAFFVKMHGDMEWLIEACMAMLFGDTQANVDKLIAGGGFIALGSPQAPALPAPNSGDPA</sequence>
<reference evidence="1 2" key="1">
    <citation type="submission" date="2014-11" db="EMBL/GenBank/DDBJ databases">
        <title>Whole genome shotgun sequence of Sphingomonas parapaucimobilis NBRC 15100.</title>
        <authorList>
            <person name="Katano-Makiyama Y."/>
            <person name="Hosoyama A."/>
            <person name="Hashimoto M."/>
            <person name="Hosoyama Y."/>
            <person name="Noguchi M."/>
            <person name="Numata M."/>
            <person name="Tsuchikane K."/>
            <person name="Hirakata S."/>
            <person name="Uohara A."/>
            <person name="Shimodaira J."/>
            <person name="Ohji S."/>
            <person name="Ichikawa N."/>
            <person name="Kimura A."/>
            <person name="Yamazoe A."/>
            <person name="Fujita N."/>
        </authorList>
    </citation>
    <scope>NUCLEOTIDE SEQUENCE [LARGE SCALE GENOMIC DNA]</scope>
    <source>
        <strain evidence="1 2">NBRC 15100</strain>
    </source>
</reference>
<organism evidence="1 2">
    <name type="scientific">Sphingomonas parapaucimobilis NBRC 15100</name>
    <dbReference type="NCBI Taxonomy" id="1219049"/>
    <lineage>
        <taxon>Bacteria</taxon>
        <taxon>Pseudomonadati</taxon>
        <taxon>Pseudomonadota</taxon>
        <taxon>Alphaproteobacteria</taxon>
        <taxon>Sphingomonadales</taxon>
        <taxon>Sphingomonadaceae</taxon>
        <taxon>Sphingomonas</taxon>
    </lineage>
</organism>
<keyword evidence="2" id="KW-1185">Reference proteome</keyword>